<protein>
    <submittedName>
        <fullName evidence="2">Antibiotic biosynthesis monooxygenase</fullName>
    </submittedName>
</protein>
<dbReference type="RefSeq" id="WP_078497020.1">
    <property type="nucleotide sequence ID" value="NZ_MSZX01000001.1"/>
</dbReference>
<dbReference type="InterPro" id="IPR011008">
    <property type="entry name" value="Dimeric_a/b-barrel"/>
</dbReference>
<dbReference type="PANTHER" id="PTHR34474">
    <property type="entry name" value="SIGNAL TRANSDUCTION PROTEIN TRAP"/>
    <property type="match status" value="1"/>
</dbReference>
<dbReference type="STRING" id="1324314.BVG16_02945"/>
<dbReference type="OrthoDB" id="1645001at2"/>
<accession>A0A1T2XN39</accession>
<gene>
    <name evidence="2" type="ORF">BVG16_02945</name>
</gene>
<dbReference type="InterPro" id="IPR050404">
    <property type="entry name" value="Heme-degrading_MO"/>
</dbReference>
<keyword evidence="3" id="KW-1185">Reference proteome</keyword>
<dbReference type="PANTHER" id="PTHR34474:SF1">
    <property type="entry name" value="HEME-DEGRADING MONOOXYGENASE HMOA"/>
    <property type="match status" value="1"/>
</dbReference>
<evidence type="ECO:0000313" key="3">
    <source>
        <dbReference type="Proteomes" id="UP000190188"/>
    </source>
</evidence>
<keyword evidence="2" id="KW-0503">Monooxygenase</keyword>
<organism evidence="2 3">
    <name type="scientific">Paenibacillus selenitireducens</name>
    <dbReference type="NCBI Taxonomy" id="1324314"/>
    <lineage>
        <taxon>Bacteria</taxon>
        <taxon>Bacillati</taxon>
        <taxon>Bacillota</taxon>
        <taxon>Bacilli</taxon>
        <taxon>Bacillales</taxon>
        <taxon>Paenibacillaceae</taxon>
        <taxon>Paenibacillus</taxon>
    </lineage>
</organism>
<dbReference type="InterPro" id="IPR007138">
    <property type="entry name" value="ABM_dom"/>
</dbReference>
<sequence>MFIQLRTIVVEQGNSDQVVANFSKESPVEQMEGFLDKTVMVDKRGKEDEEVVVMIRWRSKEDWKNWEKSDVHIQGHREKRGQQPPAYVIRSSVKMYEVEQVKQGKVNS</sequence>
<feature type="domain" description="ABM" evidence="1">
    <location>
        <begin position="2"/>
        <end position="95"/>
    </location>
</feature>
<dbReference type="Gene3D" id="3.30.70.100">
    <property type="match status" value="1"/>
</dbReference>
<dbReference type="SUPFAM" id="SSF54909">
    <property type="entry name" value="Dimeric alpha+beta barrel"/>
    <property type="match status" value="1"/>
</dbReference>
<evidence type="ECO:0000313" key="2">
    <source>
        <dbReference type="EMBL" id="OPA81289.1"/>
    </source>
</evidence>
<name>A0A1T2XN39_9BACL</name>
<comment type="caution">
    <text evidence="2">The sequence shown here is derived from an EMBL/GenBank/DDBJ whole genome shotgun (WGS) entry which is preliminary data.</text>
</comment>
<proteinExistence type="predicted"/>
<dbReference type="GO" id="GO:0004497">
    <property type="term" value="F:monooxygenase activity"/>
    <property type="evidence" value="ECO:0007669"/>
    <property type="project" value="UniProtKB-KW"/>
</dbReference>
<dbReference type="Proteomes" id="UP000190188">
    <property type="component" value="Unassembled WGS sequence"/>
</dbReference>
<dbReference type="EMBL" id="MSZX01000001">
    <property type="protein sequence ID" value="OPA81289.1"/>
    <property type="molecule type" value="Genomic_DNA"/>
</dbReference>
<evidence type="ECO:0000259" key="1">
    <source>
        <dbReference type="PROSITE" id="PS51725"/>
    </source>
</evidence>
<dbReference type="Pfam" id="PF03992">
    <property type="entry name" value="ABM"/>
    <property type="match status" value="1"/>
</dbReference>
<reference evidence="2 3" key="1">
    <citation type="submission" date="2017-01" db="EMBL/GenBank/DDBJ databases">
        <title>Genome analysis of Paenibacillus selenitrireducens ES3-24.</title>
        <authorList>
            <person name="Xu D."/>
            <person name="Yao R."/>
            <person name="Zheng S."/>
        </authorList>
    </citation>
    <scope>NUCLEOTIDE SEQUENCE [LARGE SCALE GENOMIC DNA]</scope>
    <source>
        <strain evidence="2 3">ES3-24</strain>
    </source>
</reference>
<dbReference type="PROSITE" id="PS51725">
    <property type="entry name" value="ABM"/>
    <property type="match status" value="1"/>
</dbReference>
<dbReference type="AlphaFoldDB" id="A0A1T2XN39"/>
<keyword evidence="2" id="KW-0560">Oxidoreductase</keyword>